<evidence type="ECO:0000256" key="1">
    <source>
        <dbReference type="SAM" id="Phobius"/>
    </source>
</evidence>
<dbReference type="RefSeq" id="WP_345629949.1">
    <property type="nucleotide sequence ID" value="NZ_BAABJQ010000007.1"/>
</dbReference>
<feature type="transmembrane region" description="Helical" evidence="1">
    <location>
        <begin position="21"/>
        <end position="39"/>
    </location>
</feature>
<dbReference type="PANTHER" id="PTHR36840:SF1">
    <property type="entry name" value="BLL5714 PROTEIN"/>
    <property type="match status" value="1"/>
</dbReference>
<keyword evidence="1" id="KW-0472">Membrane</keyword>
<proteinExistence type="predicted"/>
<comment type="caution">
    <text evidence="2">The sequence shown here is derived from an EMBL/GenBank/DDBJ whole genome shotgun (WGS) entry which is preliminary data.</text>
</comment>
<name>A0ABP9RTF3_9ACTN</name>
<sequence>MTGTDVARLTRNRNTPKRATLLELLFDLVYVAAFALLALRLAGSVTWHGVGGTVVLLMAVWWTWSITARVTDFYDPQKRPIEVVIATTMLGTALMTIAIPSAFTQHAAVFAGAYVGIHVVRGGVMVSTLHHARRRVARFQFWFGMSGILWIVGIFVGSPARAVLWTSALAVDFLSAAIRYPTPGLGRVPTEQYGRTSEHLAERYQQVVILALGDLTLIAALTFSRLGFDLARVVALVASFAMMLLLWQLYAYAGGVVSVLVSRRNPSTGPRLAPYTHFLMVAGVVAVAAGSRLVITRPTGHTPVGWVCVLFGGPALFLIGRTIFEYAFAGRLSRARVGWLIVLIVAAPSTTFLPPVFVTVLASVGMAGVAATDHLSTLGKLPRWLDPPASQQ</sequence>
<feature type="transmembrane region" description="Helical" evidence="1">
    <location>
        <begin position="109"/>
        <end position="127"/>
    </location>
</feature>
<dbReference type="Proteomes" id="UP001501570">
    <property type="component" value="Unassembled WGS sequence"/>
</dbReference>
<accession>A0ABP9RTF3</accession>
<evidence type="ECO:0000313" key="3">
    <source>
        <dbReference type="Proteomes" id="UP001501570"/>
    </source>
</evidence>
<evidence type="ECO:0000313" key="2">
    <source>
        <dbReference type="EMBL" id="GAA5185517.1"/>
    </source>
</evidence>
<feature type="transmembrane region" description="Helical" evidence="1">
    <location>
        <begin position="83"/>
        <end position="103"/>
    </location>
</feature>
<dbReference type="Pfam" id="PF06772">
    <property type="entry name" value="LtrA"/>
    <property type="match status" value="1"/>
</dbReference>
<dbReference type="PANTHER" id="PTHR36840">
    <property type="entry name" value="BLL5714 PROTEIN"/>
    <property type="match status" value="1"/>
</dbReference>
<feature type="transmembrane region" description="Helical" evidence="1">
    <location>
        <begin position="234"/>
        <end position="260"/>
    </location>
</feature>
<keyword evidence="1" id="KW-0812">Transmembrane</keyword>
<dbReference type="EMBL" id="BAABJQ010000007">
    <property type="protein sequence ID" value="GAA5185517.1"/>
    <property type="molecule type" value="Genomic_DNA"/>
</dbReference>
<feature type="transmembrane region" description="Helical" evidence="1">
    <location>
        <begin position="303"/>
        <end position="324"/>
    </location>
</feature>
<feature type="transmembrane region" description="Helical" evidence="1">
    <location>
        <begin position="336"/>
        <end position="357"/>
    </location>
</feature>
<dbReference type="InterPro" id="IPR010640">
    <property type="entry name" value="Low_temperature_requirement_A"/>
</dbReference>
<feature type="transmembrane region" description="Helical" evidence="1">
    <location>
        <begin position="207"/>
        <end position="228"/>
    </location>
</feature>
<gene>
    <name evidence="2" type="ORF">GCM10023322_29730</name>
</gene>
<keyword evidence="3" id="KW-1185">Reference proteome</keyword>
<keyword evidence="1" id="KW-1133">Transmembrane helix</keyword>
<feature type="transmembrane region" description="Helical" evidence="1">
    <location>
        <begin position="45"/>
        <end position="62"/>
    </location>
</feature>
<feature type="transmembrane region" description="Helical" evidence="1">
    <location>
        <begin position="139"/>
        <end position="156"/>
    </location>
</feature>
<protein>
    <submittedName>
        <fullName evidence="2">Low temperature requirement protein A</fullName>
    </submittedName>
</protein>
<organism evidence="2 3">
    <name type="scientific">Rugosimonospora acidiphila</name>
    <dbReference type="NCBI Taxonomy" id="556531"/>
    <lineage>
        <taxon>Bacteria</taxon>
        <taxon>Bacillati</taxon>
        <taxon>Actinomycetota</taxon>
        <taxon>Actinomycetes</taxon>
        <taxon>Micromonosporales</taxon>
        <taxon>Micromonosporaceae</taxon>
        <taxon>Rugosimonospora</taxon>
    </lineage>
</organism>
<feature type="transmembrane region" description="Helical" evidence="1">
    <location>
        <begin position="272"/>
        <end position="291"/>
    </location>
</feature>
<reference evidence="3" key="1">
    <citation type="journal article" date="2019" name="Int. J. Syst. Evol. Microbiol.">
        <title>The Global Catalogue of Microorganisms (GCM) 10K type strain sequencing project: providing services to taxonomists for standard genome sequencing and annotation.</title>
        <authorList>
            <consortium name="The Broad Institute Genomics Platform"/>
            <consortium name="The Broad Institute Genome Sequencing Center for Infectious Disease"/>
            <person name="Wu L."/>
            <person name="Ma J."/>
        </authorList>
    </citation>
    <scope>NUCLEOTIDE SEQUENCE [LARGE SCALE GENOMIC DNA]</scope>
    <source>
        <strain evidence="3">JCM 18304</strain>
    </source>
</reference>